<evidence type="ECO:0000313" key="11">
    <source>
        <dbReference type="Proteomes" id="UP000035100"/>
    </source>
</evidence>
<keyword evidence="11" id="KW-1185">Reference proteome</keyword>
<proteinExistence type="inferred from homology"/>
<evidence type="ECO:0000256" key="4">
    <source>
        <dbReference type="ARBA" id="ARBA00022475"/>
    </source>
</evidence>
<evidence type="ECO:0000256" key="2">
    <source>
        <dbReference type="ARBA" id="ARBA00007069"/>
    </source>
</evidence>
<dbReference type="InterPro" id="IPR000515">
    <property type="entry name" value="MetI-like"/>
</dbReference>
<sequence length="285" mass="29909">MSDRLKIALLLAPALLLVGGLFFGGLAVGVVRSLGVSPALGGAGPTLAAYRTLLADPEFLRSLALSLHISVISTALAAIIGVAAALLLRRTFVGRGVATVLFQLNLTVPHLVGAIGILYLLSQSGLVARAAHGAGLIGGPADFPPLTHDRWAIGIILVYVWKEVPFIGIVALAQMQALGEDWESVARGLGASRWQALRHVLLPLILPGVLAASVIVFAFTFGAYEIPALLGQSYPAALPVLAWRRFTDPDLAARPEAMATALVIALLSAAMIWAYVRLVRRGVRA</sequence>
<name>A0A0D0QH83_9RHOB</name>
<keyword evidence="10" id="KW-0762">Sugar transport</keyword>
<evidence type="ECO:0000256" key="7">
    <source>
        <dbReference type="ARBA" id="ARBA00023136"/>
    </source>
</evidence>
<feature type="transmembrane region" description="Helical" evidence="8">
    <location>
        <begin position="65"/>
        <end position="88"/>
    </location>
</feature>
<evidence type="ECO:0000256" key="1">
    <source>
        <dbReference type="ARBA" id="ARBA00004651"/>
    </source>
</evidence>
<dbReference type="STRING" id="1123501.Wenmar_00799"/>
<dbReference type="Proteomes" id="UP000035100">
    <property type="component" value="Unassembled WGS sequence"/>
</dbReference>
<keyword evidence="4" id="KW-1003">Cell membrane</keyword>
<dbReference type="Pfam" id="PF00528">
    <property type="entry name" value="BPD_transp_1"/>
    <property type="match status" value="1"/>
</dbReference>
<dbReference type="AlphaFoldDB" id="A0A0D0QH83"/>
<reference evidence="10 11" key="1">
    <citation type="submission" date="2013-01" db="EMBL/GenBank/DDBJ databases">
        <authorList>
            <person name="Fiebig A."/>
            <person name="Goeker M."/>
            <person name="Klenk H.-P.P."/>
        </authorList>
    </citation>
    <scope>NUCLEOTIDE SEQUENCE [LARGE SCALE GENOMIC DNA]</scope>
    <source>
        <strain evidence="10 11">DSM 24838</strain>
    </source>
</reference>
<dbReference type="eggNOG" id="COG1176">
    <property type="taxonomic scope" value="Bacteria"/>
</dbReference>
<dbReference type="OrthoDB" id="9809681at2"/>
<evidence type="ECO:0000256" key="6">
    <source>
        <dbReference type="ARBA" id="ARBA00022989"/>
    </source>
</evidence>
<dbReference type="PANTHER" id="PTHR42929">
    <property type="entry name" value="INNER MEMBRANE ABC TRANSPORTER PERMEASE PROTEIN YDCU-RELATED-RELATED"/>
    <property type="match status" value="1"/>
</dbReference>
<accession>A0A0D0QH83</accession>
<dbReference type="InterPro" id="IPR035906">
    <property type="entry name" value="MetI-like_sf"/>
</dbReference>
<evidence type="ECO:0000259" key="9">
    <source>
        <dbReference type="PROSITE" id="PS50928"/>
    </source>
</evidence>
<keyword evidence="7 8" id="KW-0472">Membrane</keyword>
<dbReference type="CDD" id="cd06261">
    <property type="entry name" value="TM_PBP2"/>
    <property type="match status" value="1"/>
</dbReference>
<feature type="transmembrane region" description="Helical" evidence="8">
    <location>
        <begin position="200"/>
        <end position="224"/>
    </location>
</feature>
<dbReference type="SUPFAM" id="SSF161098">
    <property type="entry name" value="MetI-like"/>
    <property type="match status" value="1"/>
</dbReference>
<dbReference type="GO" id="GO:0055085">
    <property type="term" value="P:transmembrane transport"/>
    <property type="evidence" value="ECO:0007669"/>
    <property type="project" value="InterPro"/>
</dbReference>
<comment type="caution">
    <text evidence="10">The sequence shown here is derived from an EMBL/GenBank/DDBJ whole genome shotgun (WGS) entry which is preliminary data.</text>
</comment>
<feature type="transmembrane region" description="Helical" evidence="8">
    <location>
        <begin position="151"/>
        <end position="173"/>
    </location>
</feature>
<comment type="subcellular location">
    <subcellularLocation>
        <location evidence="1 8">Cell membrane</location>
        <topology evidence="1 8">Multi-pass membrane protein</topology>
    </subcellularLocation>
</comment>
<keyword evidence="6 8" id="KW-1133">Transmembrane helix</keyword>
<evidence type="ECO:0000256" key="8">
    <source>
        <dbReference type="RuleBase" id="RU363032"/>
    </source>
</evidence>
<dbReference type="PANTHER" id="PTHR42929:SF1">
    <property type="entry name" value="INNER MEMBRANE ABC TRANSPORTER PERMEASE PROTEIN YDCU-RELATED"/>
    <property type="match status" value="1"/>
</dbReference>
<feature type="transmembrane region" description="Helical" evidence="8">
    <location>
        <begin position="257"/>
        <end position="276"/>
    </location>
</feature>
<evidence type="ECO:0000256" key="5">
    <source>
        <dbReference type="ARBA" id="ARBA00022692"/>
    </source>
</evidence>
<evidence type="ECO:0000256" key="3">
    <source>
        <dbReference type="ARBA" id="ARBA00022448"/>
    </source>
</evidence>
<dbReference type="RefSeq" id="WP_018304167.1">
    <property type="nucleotide sequence ID" value="NZ_KB902312.1"/>
</dbReference>
<dbReference type="Gene3D" id="1.10.3720.10">
    <property type="entry name" value="MetI-like"/>
    <property type="match status" value="1"/>
</dbReference>
<feature type="transmembrane region" description="Helical" evidence="8">
    <location>
        <begin position="100"/>
        <end position="121"/>
    </location>
</feature>
<organism evidence="10 11">
    <name type="scientific">Wenxinia marina DSM 24838</name>
    <dbReference type="NCBI Taxonomy" id="1123501"/>
    <lineage>
        <taxon>Bacteria</taxon>
        <taxon>Pseudomonadati</taxon>
        <taxon>Pseudomonadota</taxon>
        <taxon>Alphaproteobacteria</taxon>
        <taxon>Rhodobacterales</taxon>
        <taxon>Roseobacteraceae</taxon>
        <taxon>Wenxinia</taxon>
    </lineage>
</organism>
<keyword evidence="3 8" id="KW-0813">Transport</keyword>
<feature type="domain" description="ABC transmembrane type-1" evidence="9">
    <location>
        <begin position="63"/>
        <end position="275"/>
    </location>
</feature>
<gene>
    <name evidence="10" type="ORF">Wenmar_00799</name>
</gene>
<protein>
    <submittedName>
        <fullName evidence="10">ABC-type sugar transport system, permease component</fullName>
    </submittedName>
</protein>
<evidence type="ECO:0000313" key="10">
    <source>
        <dbReference type="EMBL" id="KIQ70423.1"/>
    </source>
</evidence>
<comment type="similarity">
    <text evidence="2">Belongs to the binding-protein-dependent transport system permease family. CysTW subfamily.</text>
</comment>
<keyword evidence="5 8" id="KW-0812">Transmembrane</keyword>
<dbReference type="EMBL" id="AONG01000005">
    <property type="protein sequence ID" value="KIQ70423.1"/>
    <property type="molecule type" value="Genomic_DNA"/>
</dbReference>
<dbReference type="GO" id="GO:0005886">
    <property type="term" value="C:plasma membrane"/>
    <property type="evidence" value="ECO:0007669"/>
    <property type="project" value="UniProtKB-SubCell"/>
</dbReference>
<dbReference type="PATRIC" id="fig|1123501.6.peg.864"/>
<dbReference type="PROSITE" id="PS50928">
    <property type="entry name" value="ABC_TM1"/>
    <property type="match status" value="1"/>
</dbReference>